<feature type="binding site" evidence="9">
    <location>
        <position position="182"/>
    </location>
    <ligand>
        <name>ATP</name>
        <dbReference type="ChEBI" id="CHEBI:30616"/>
    </ligand>
</feature>
<feature type="compositionally biased region" description="Low complexity" evidence="10">
    <location>
        <begin position="49"/>
        <end position="58"/>
    </location>
</feature>
<dbReference type="InterPro" id="IPR017441">
    <property type="entry name" value="Protein_kinase_ATP_BS"/>
</dbReference>
<dbReference type="PANTHER" id="PTHR47634:SF9">
    <property type="entry name" value="PROTEIN KINASE DOMAIN-CONTAINING PROTEIN-RELATED"/>
    <property type="match status" value="1"/>
</dbReference>
<dbReference type="InterPro" id="IPR011009">
    <property type="entry name" value="Kinase-like_dom_sf"/>
</dbReference>
<keyword evidence="13" id="KW-1185">Reference proteome</keyword>
<dbReference type="GO" id="GO:0050684">
    <property type="term" value="P:regulation of mRNA processing"/>
    <property type="evidence" value="ECO:0007669"/>
    <property type="project" value="TreeGrafter"/>
</dbReference>
<evidence type="ECO:0000256" key="7">
    <source>
        <dbReference type="ARBA" id="ARBA00047899"/>
    </source>
</evidence>
<feature type="region of interest" description="Disordered" evidence="10">
    <location>
        <begin position="451"/>
        <end position="476"/>
    </location>
</feature>
<feature type="compositionally biased region" description="Basic residues" evidence="10">
    <location>
        <begin position="25"/>
        <end position="40"/>
    </location>
</feature>
<dbReference type="Pfam" id="PF00069">
    <property type="entry name" value="Pkinase"/>
    <property type="match status" value="2"/>
</dbReference>
<comment type="catalytic activity">
    <reaction evidence="7">
        <text>L-threonyl-[protein] + ATP = O-phospho-L-threonyl-[protein] + ADP + H(+)</text>
        <dbReference type="Rhea" id="RHEA:46608"/>
        <dbReference type="Rhea" id="RHEA-COMP:11060"/>
        <dbReference type="Rhea" id="RHEA-COMP:11605"/>
        <dbReference type="ChEBI" id="CHEBI:15378"/>
        <dbReference type="ChEBI" id="CHEBI:30013"/>
        <dbReference type="ChEBI" id="CHEBI:30616"/>
        <dbReference type="ChEBI" id="CHEBI:61977"/>
        <dbReference type="ChEBI" id="CHEBI:456216"/>
        <dbReference type="EC" id="2.7.11.1"/>
    </reaction>
</comment>
<accession>A0A078AWI0</accession>
<evidence type="ECO:0000256" key="2">
    <source>
        <dbReference type="ARBA" id="ARBA00022527"/>
    </source>
</evidence>
<dbReference type="InParanoid" id="A0A078AWI0"/>
<dbReference type="InterPro" id="IPR008271">
    <property type="entry name" value="Ser/Thr_kinase_AS"/>
</dbReference>
<feature type="compositionally biased region" description="Basic residues" evidence="10">
    <location>
        <begin position="398"/>
        <end position="415"/>
    </location>
</feature>
<organism evidence="12 13">
    <name type="scientific">Stylonychia lemnae</name>
    <name type="common">Ciliate</name>
    <dbReference type="NCBI Taxonomy" id="5949"/>
    <lineage>
        <taxon>Eukaryota</taxon>
        <taxon>Sar</taxon>
        <taxon>Alveolata</taxon>
        <taxon>Ciliophora</taxon>
        <taxon>Intramacronucleata</taxon>
        <taxon>Spirotrichea</taxon>
        <taxon>Stichotrichia</taxon>
        <taxon>Sporadotrichida</taxon>
        <taxon>Oxytrichidae</taxon>
        <taxon>Stylonychinae</taxon>
        <taxon>Stylonychia</taxon>
    </lineage>
</organism>
<dbReference type="FunCoup" id="A0A078AWI0">
    <property type="interactions" value="156"/>
</dbReference>
<evidence type="ECO:0000313" key="13">
    <source>
        <dbReference type="Proteomes" id="UP000039865"/>
    </source>
</evidence>
<evidence type="ECO:0000256" key="10">
    <source>
        <dbReference type="SAM" id="MobiDB-lite"/>
    </source>
</evidence>
<dbReference type="InterPro" id="IPR051334">
    <property type="entry name" value="SRPK"/>
</dbReference>
<dbReference type="SUPFAM" id="SSF56112">
    <property type="entry name" value="Protein kinase-like (PK-like)"/>
    <property type="match status" value="1"/>
</dbReference>
<dbReference type="InterPro" id="IPR000719">
    <property type="entry name" value="Prot_kinase_dom"/>
</dbReference>
<feature type="compositionally biased region" description="Polar residues" evidence="10">
    <location>
        <begin position="68"/>
        <end position="83"/>
    </location>
</feature>
<dbReference type="FunFam" id="1.10.510.10:FF:000339">
    <property type="entry name" value="Serine/threonine-protein kinase SRPK-like protein"/>
    <property type="match status" value="1"/>
</dbReference>
<keyword evidence="2" id="KW-0723">Serine/threonine-protein kinase</keyword>
<dbReference type="Gene3D" id="1.10.510.10">
    <property type="entry name" value="Transferase(Phosphotransferase) domain 1"/>
    <property type="match status" value="1"/>
</dbReference>
<reference evidence="12 13" key="1">
    <citation type="submission" date="2014-06" db="EMBL/GenBank/DDBJ databases">
        <authorList>
            <person name="Swart Estienne"/>
        </authorList>
    </citation>
    <scope>NUCLEOTIDE SEQUENCE [LARGE SCALE GENOMIC DNA]</scope>
    <source>
        <strain evidence="12 13">130c</strain>
    </source>
</reference>
<dbReference type="GO" id="GO:0005524">
    <property type="term" value="F:ATP binding"/>
    <property type="evidence" value="ECO:0007669"/>
    <property type="project" value="UniProtKB-UniRule"/>
</dbReference>
<gene>
    <name evidence="12" type="primary">Contig8130.g410</name>
    <name evidence="12" type="ORF">STYLEM_14235</name>
</gene>
<dbReference type="EMBL" id="CCKQ01013497">
    <property type="protein sequence ID" value="CDW85163.1"/>
    <property type="molecule type" value="Genomic_DNA"/>
</dbReference>
<sequence length="811" mass="92964">MFAKKHEDATSNDGYNNEADLNGEKKKKKKKNKNKNKKNRVAGQEEGDQQQNANPQANIIKSGGGKTNGQQNDSVFDKTSSTFGYPENSAGPFSDRTLKEEGTKGERDFTPLKDKLGASFFEDQDSSEDEGMPDYKIGGYHPVHVGEILLDRYVIIQKLGWGHFSTVWLTKDLKYNNYVAMKVQKSAQHYLEAAYDEVEILDQVANNWKTEEWKKSIQDFYKDDPQLHAYLAKWGMSGDTSHCVQLLNSFIHHGPNGKHFVMVFEILGVNFLEIIKRYDYKGVPIPLVRKLARQCLIGLDYLHRMCKIIHTDFKPENVVICLRDDEVKEIASTGQLTTTKMFQNKSAEIIKKINKKIAGTVPQPAPVQQQQIAKQESTVDPNETPAVSQSRLDGLTAKQRKNLKKKLQKKKKKNQIKNAEEESKADEDVQTTQDQVQDTNVMGEISNQVLNQQDQTQGAKKKHAKKGSMDLGSDKISGLLLDDEDQLQKQQDGEPKKRRGPKIDENVQVKICDMGNGCWTYHHFTPEIQTRQYRSPEVIIGADYNTSADVWSFACTIFEMVTGDFLFEPRKGNNYDKDDDHLAQMMELLGRMPKNMALSGKNSKKFFNNQGHLKRISGLNYWPLKKVLMEKYRIKEEEAQSLSDFLVPMLEWYPEKRATAQKMLSHQWLNMSANYDYKYTDREYEVMMLKKELKDKVKTGGAKAAALALNESHEEMNELIESDEENNAADIDEFTHFINGCKSSVDDEEGFDWDELSLQDKDEEREIFRRRKEKEAKINNSFTGPYPIDPTDFNHTDKGPNNQFAHNINQH</sequence>
<evidence type="ECO:0000313" key="12">
    <source>
        <dbReference type="EMBL" id="CDW85163.1"/>
    </source>
</evidence>
<evidence type="ECO:0000256" key="4">
    <source>
        <dbReference type="ARBA" id="ARBA00022741"/>
    </source>
</evidence>
<keyword evidence="5" id="KW-0418">Kinase</keyword>
<dbReference type="EC" id="2.7.11.1" evidence="1"/>
<dbReference type="OrthoDB" id="2649at2759"/>
<proteinExistence type="predicted"/>
<evidence type="ECO:0000256" key="9">
    <source>
        <dbReference type="PROSITE-ProRule" id="PRU10141"/>
    </source>
</evidence>
<protein>
    <recommendedName>
        <fullName evidence="1">non-specific serine/threonine protein kinase</fullName>
        <ecNumber evidence="1">2.7.11.1</ecNumber>
    </recommendedName>
</protein>
<evidence type="ECO:0000256" key="1">
    <source>
        <dbReference type="ARBA" id="ARBA00012513"/>
    </source>
</evidence>
<evidence type="ECO:0000259" key="11">
    <source>
        <dbReference type="PROSITE" id="PS50011"/>
    </source>
</evidence>
<dbReference type="GO" id="GO:0000245">
    <property type="term" value="P:spliceosomal complex assembly"/>
    <property type="evidence" value="ECO:0007669"/>
    <property type="project" value="TreeGrafter"/>
</dbReference>
<evidence type="ECO:0000256" key="6">
    <source>
        <dbReference type="ARBA" id="ARBA00022840"/>
    </source>
</evidence>
<evidence type="ECO:0000256" key="3">
    <source>
        <dbReference type="ARBA" id="ARBA00022679"/>
    </source>
</evidence>
<dbReference type="PROSITE" id="PS50011">
    <property type="entry name" value="PROTEIN_KINASE_DOM"/>
    <property type="match status" value="1"/>
</dbReference>
<feature type="domain" description="Protein kinase" evidence="11">
    <location>
        <begin position="153"/>
        <end position="669"/>
    </location>
</feature>
<keyword evidence="6 9" id="KW-0067">ATP-binding</keyword>
<dbReference type="OMA" id="MDNVTLC"/>
<dbReference type="SMART" id="SM00220">
    <property type="entry name" value="S_TKc"/>
    <property type="match status" value="1"/>
</dbReference>
<keyword evidence="3" id="KW-0808">Transferase</keyword>
<dbReference type="Proteomes" id="UP000039865">
    <property type="component" value="Unassembled WGS sequence"/>
</dbReference>
<dbReference type="PANTHER" id="PTHR47634">
    <property type="entry name" value="PROTEIN KINASE DOMAIN-CONTAINING PROTEIN-RELATED"/>
    <property type="match status" value="1"/>
</dbReference>
<feature type="compositionally biased region" description="Polar residues" evidence="10">
    <location>
        <begin position="372"/>
        <end position="391"/>
    </location>
</feature>
<name>A0A078AWI0_STYLE</name>
<feature type="region of interest" description="Disordered" evidence="10">
    <location>
        <begin position="1"/>
        <end position="109"/>
    </location>
</feature>
<feature type="region of interest" description="Disordered" evidence="10">
    <location>
        <begin position="361"/>
        <end position="434"/>
    </location>
</feature>
<comment type="catalytic activity">
    <reaction evidence="8">
        <text>L-seryl-[protein] + ATP = O-phospho-L-seryl-[protein] + ADP + H(+)</text>
        <dbReference type="Rhea" id="RHEA:17989"/>
        <dbReference type="Rhea" id="RHEA-COMP:9863"/>
        <dbReference type="Rhea" id="RHEA-COMP:11604"/>
        <dbReference type="ChEBI" id="CHEBI:15378"/>
        <dbReference type="ChEBI" id="CHEBI:29999"/>
        <dbReference type="ChEBI" id="CHEBI:30616"/>
        <dbReference type="ChEBI" id="CHEBI:83421"/>
        <dbReference type="ChEBI" id="CHEBI:456216"/>
        <dbReference type="EC" id="2.7.11.1"/>
    </reaction>
</comment>
<feature type="region of interest" description="Disordered" evidence="10">
    <location>
        <begin position="770"/>
        <end position="801"/>
    </location>
</feature>
<keyword evidence="4 9" id="KW-0547">Nucleotide-binding</keyword>
<dbReference type="PROSITE" id="PS00108">
    <property type="entry name" value="PROTEIN_KINASE_ST"/>
    <property type="match status" value="1"/>
</dbReference>
<dbReference type="AlphaFoldDB" id="A0A078AWI0"/>
<dbReference type="PROSITE" id="PS00107">
    <property type="entry name" value="PROTEIN_KINASE_ATP"/>
    <property type="match status" value="1"/>
</dbReference>
<dbReference type="GO" id="GO:0004674">
    <property type="term" value="F:protein serine/threonine kinase activity"/>
    <property type="evidence" value="ECO:0007669"/>
    <property type="project" value="UniProtKB-KW"/>
</dbReference>
<dbReference type="Gene3D" id="3.30.200.20">
    <property type="entry name" value="Phosphorylase Kinase, domain 1"/>
    <property type="match status" value="1"/>
</dbReference>
<evidence type="ECO:0000256" key="5">
    <source>
        <dbReference type="ARBA" id="ARBA00022777"/>
    </source>
</evidence>
<evidence type="ECO:0000256" key="8">
    <source>
        <dbReference type="ARBA" id="ARBA00048679"/>
    </source>
</evidence>
<feature type="compositionally biased region" description="Basic and acidic residues" evidence="10">
    <location>
        <begin position="96"/>
        <end position="109"/>
    </location>
</feature>